<dbReference type="EMBL" id="AFAR01000185">
    <property type="protein sequence ID" value="EGF26379.1"/>
    <property type="molecule type" value="Genomic_DNA"/>
</dbReference>
<proteinExistence type="predicted"/>
<dbReference type="AlphaFoldDB" id="F2AV33"/>
<protein>
    <submittedName>
        <fullName evidence="1">Uncharacterized protein</fullName>
    </submittedName>
</protein>
<accession>F2AV33</accession>
<dbReference type="PATRIC" id="fig|991778.3.peg.3807"/>
<name>F2AV33_RHOBT</name>
<reference evidence="1 2" key="1">
    <citation type="journal article" date="2013" name="Mar. Genomics">
        <title>Expression of sulfatases in Rhodopirellula baltica and the diversity of sulfatases in the genus Rhodopirellula.</title>
        <authorList>
            <person name="Wegner C.E."/>
            <person name="Richter-Heitmann T."/>
            <person name="Klindworth A."/>
            <person name="Klockow C."/>
            <person name="Richter M."/>
            <person name="Achstetter T."/>
            <person name="Glockner F.O."/>
            <person name="Harder J."/>
        </authorList>
    </citation>
    <scope>NUCLEOTIDE SEQUENCE [LARGE SCALE GENOMIC DNA]</scope>
    <source>
        <strain evidence="1 2">WH47</strain>
    </source>
</reference>
<organism evidence="1 2">
    <name type="scientific">Rhodopirellula baltica WH47</name>
    <dbReference type="NCBI Taxonomy" id="991778"/>
    <lineage>
        <taxon>Bacteria</taxon>
        <taxon>Pseudomonadati</taxon>
        <taxon>Planctomycetota</taxon>
        <taxon>Planctomycetia</taxon>
        <taxon>Pirellulales</taxon>
        <taxon>Pirellulaceae</taxon>
        <taxon>Rhodopirellula</taxon>
    </lineage>
</organism>
<gene>
    <name evidence="1" type="ORF">RBWH47_01686</name>
</gene>
<dbReference type="Proteomes" id="UP000006222">
    <property type="component" value="Unassembled WGS sequence"/>
</dbReference>
<comment type="caution">
    <text evidence="1">The sequence shown here is derived from an EMBL/GenBank/DDBJ whole genome shotgun (WGS) entry which is preliminary data.</text>
</comment>
<evidence type="ECO:0000313" key="2">
    <source>
        <dbReference type="Proteomes" id="UP000006222"/>
    </source>
</evidence>
<sequence length="40" mass="4348">MIGKALPIWKQSFTVAIRITGSSGREDEHSTVFPPSCGKD</sequence>
<evidence type="ECO:0000313" key="1">
    <source>
        <dbReference type="EMBL" id="EGF26379.1"/>
    </source>
</evidence>